<name>A0A240B3A5_CLOCO</name>
<dbReference type="PANTHER" id="PTHR38430:SF1">
    <property type="entry name" value="PROTEIN-ARGININE KINASE ACTIVATOR PROTEIN"/>
    <property type="match status" value="1"/>
</dbReference>
<evidence type="ECO:0000313" key="4">
    <source>
        <dbReference type="EMBL" id="SDL23808.1"/>
    </source>
</evidence>
<proteinExistence type="predicted"/>
<dbReference type="STRING" id="1494.SAMN05216497_11372"/>
<feature type="domain" description="UVR" evidence="2">
    <location>
        <begin position="136"/>
        <end position="171"/>
    </location>
</feature>
<reference evidence="4 5" key="1">
    <citation type="submission" date="2016-10" db="EMBL/GenBank/DDBJ databases">
        <authorList>
            <person name="Varghese N."/>
            <person name="Submissions S."/>
        </authorList>
    </citation>
    <scope>NUCLEOTIDE SEQUENCE [LARGE SCALE GENOMIC DNA]</scope>
    <source>
        <strain evidence="4 5">NLAE-zl-C224</strain>
    </source>
</reference>
<dbReference type="InterPro" id="IPR025542">
    <property type="entry name" value="YacH"/>
</dbReference>
<dbReference type="GO" id="GO:0046870">
    <property type="term" value="F:cadmium ion binding"/>
    <property type="evidence" value="ECO:0007669"/>
    <property type="project" value="TreeGrafter"/>
</dbReference>
<dbReference type="EMBL" id="JABFIF010000033">
    <property type="protein sequence ID" value="NOH17054.1"/>
    <property type="molecule type" value="Genomic_DNA"/>
</dbReference>
<dbReference type="InterPro" id="IPR001943">
    <property type="entry name" value="UVR_dom"/>
</dbReference>
<dbReference type="EMBL" id="FNGL01000013">
    <property type="protein sequence ID" value="SDL23808.1"/>
    <property type="molecule type" value="Genomic_DNA"/>
</dbReference>
<dbReference type="PIRSF" id="PIRSF015034">
    <property type="entry name" value="YacH"/>
    <property type="match status" value="1"/>
</dbReference>
<dbReference type="Gene3D" id="4.10.860.10">
    <property type="entry name" value="UVR domain"/>
    <property type="match status" value="1"/>
</dbReference>
<sequence>MLCERCKKNNANVHITKVINGEKQELNVCNKCASEMGDIYSSIGESEFVSPYTFQNLLSGLMDYMNGISEKTSVDTETCKKCGNSYLQFKEKGLAGCNECYKSLINTFQPVIKRVQGNVIHTGKIPKRAGKHIIKRNKIQDLKEKLKKVVEKEEYEKAAELRDMIKELEKDN</sequence>
<dbReference type="GO" id="GO:0008270">
    <property type="term" value="F:zinc ion binding"/>
    <property type="evidence" value="ECO:0007669"/>
    <property type="project" value="TreeGrafter"/>
</dbReference>
<dbReference type="GO" id="GO:1990169">
    <property type="term" value="P:stress response to copper ion"/>
    <property type="evidence" value="ECO:0007669"/>
    <property type="project" value="TreeGrafter"/>
</dbReference>
<dbReference type="OrthoDB" id="9788704at2"/>
<dbReference type="GO" id="GO:0005507">
    <property type="term" value="F:copper ion binding"/>
    <property type="evidence" value="ECO:0007669"/>
    <property type="project" value="TreeGrafter"/>
</dbReference>
<dbReference type="GeneID" id="70578209"/>
<keyword evidence="4" id="KW-0808">Transferase</keyword>
<dbReference type="Proteomes" id="UP000528432">
    <property type="component" value="Unassembled WGS sequence"/>
</dbReference>
<dbReference type="RefSeq" id="WP_089866479.1">
    <property type="nucleotide sequence ID" value="NZ_CP173238.1"/>
</dbReference>
<evidence type="ECO:0000313" key="5">
    <source>
        <dbReference type="Proteomes" id="UP000198811"/>
    </source>
</evidence>
<keyword evidence="5" id="KW-1185">Reference proteome</keyword>
<dbReference type="AlphaFoldDB" id="A0A240B3A5"/>
<dbReference type="PROSITE" id="PS50151">
    <property type="entry name" value="UVR"/>
    <property type="match status" value="1"/>
</dbReference>
<feature type="coiled-coil region" evidence="1">
    <location>
        <begin position="136"/>
        <end position="171"/>
    </location>
</feature>
<protein>
    <submittedName>
        <fullName evidence="3">Excinuclease</fullName>
    </submittedName>
    <submittedName>
        <fullName evidence="4">Protein arginine kinase activator</fullName>
    </submittedName>
</protein>
<evidence type="ECO:0000313" key="6">
    <source>
        <dbReference type="Proteomes" id="UP000528432"/>
    </source>
</evidence>
<gene>
    <name evidence="3" type="ORF">HMJ28_11830</name>
    <name evidence="4" type="ORF">SAMN05216497_11372</name>
</gene>
<dbReference type="InterPro" id="IPR036876">
    <property type="entry name" value="UVR_dom_sf"/>
</dbReference>
<dbReference type="GO" id="GO:1990170">
    <property type="term" value="P:stress response to cadmium ion"/>
    <property type="evidence" value="ECO:0007669"/>
    <property type="project" value="TreeGrafter"/>
</dbReference>
<evidence type="ECO:0000259" key="2">
    <source>
        <dbReference type="PROSITE" id="PS50151"/>
    </source>
</evidence>
<keyword evidence="4" id="KW-0418">Kinase</keyword>
<dbReference type="Pfam" id="PF02151">
    <property type="entry name" value="UVR"/>
    <property type="match status" value="1"/>
</dbReference>
<dbReference type="Proteomes" id="UP000198811">
    <property type="component" value="Unassembled WGS sequence"/>
</dbReference>
<reference evidence="3 6" key="2">
    <citation type="submission" date="2020-05" db="EMBL/GenBank/DDBJ databases">
        <title>Draft genome sequence of Clostridium cochlearium strain AGROS13 isolated from a sheep dairy farm in New Zealand.</title>
        <authorList>
            <person name="Gupta T.B."/>
            <person name="Jauregui R."/>
            <person name="Risson A.N."/>
            <person name="Brightwell G."/>
            <person name="Maclean P."/>
        </authorList>
    </citation>
    <scope>NUCLEOTIDE SEQUENCE [LARGE SCALE GENOMIC DNA]</scope>
    <source>
        <strain evidence="3 6">AGROS13</strain>
    </source>
</reference>
<dbReference type="GO" id="GO:0016301">
    <property type="term" value="F:kinase activity"/>
    <property type="evidence" value="ECO:0007669"/>
    <property type="project" value="UniProtKB-KW"/>
</dbReference>
<comment type="caution">
    <text evidence="3">The sequence shown here is derived from an EMBL/GenBank/DDBJ whole genome shotgun (WGS) entry which is preliminary data.</text>
</comment>
<evidence type="ECO:0000256" key="1">
    <source>
        <dbReference type="SAM" id="Coils"/>
    </source>
</evidence>
<dbReference type="GO" id="GO:0050897">
    <property type="term" value="F:cobalt ion binding"/>
    <property type="evidence" value="ECO:0007669"/>
    <property type="project" value="TreeGrafter"/>
</dbReference>
<keyword evidence="1" id="KW-0175">Coiled coil</keyword>
<dbReference type="PANTHER" id="PTHR38430">
    <property type="entry name" value="PROTEIN-ARGININE KINASE ACTIVATOR PROTEIN"/>
    <property type="match status" value="1"/>
</dbReference>
<evidence type="ECO:0000313" key="3">
    <source>
        <dbReference type="EMBL" id="NOH17054.1"/>
    </source>
</evidence>
<organism evidence="3 6">
    <name type="scientific">Clostridium cochlearium</name>
    <dbReference type="NCBI Taxonomy" id="1494"/>
    <lineage>
        <taxon>Bacteria</taxon>
        <taxon>Bacillati</taxon>
        <taxon>Bacillota</taxon>
        <taxon>Clostridia</taxon>
        <taxon>Eubacteriales</taxon>
        <taxon>Clostridiaceae</taxon>
        <taxon>Clostridium</taxon>
    </lineage>
</organism>
<accession>A0A240B3A5</accession>
<dbReference type="SUPFAM" id="SSF46600">
    <property type="entry name" value="C-terminal UvrC-binding domain of UvrB"/>
    <property type="match status" value="1"/>
</dbReference>